<dbReference type="Proteomes" id="UP001148312">
    <property type="component" value="Unassembled WGS sequence"/>
</dbReference>
<comment type="caution">
    <text evidence="2">The sequence shown here is derived from an EMBL/GenBank/DDBJ whole genome shotgun (WGS) entry which is preliminary data.</text>
</comment>
<sequence>MSKPTYSDAEWRRLVKMQEEIAEARRQALIASQEAMAKVMRLERHEALLRSRAGDFIARDYKEIAELEELERREKEEFERLERERLEERPCRDRCFSICWGS</sequence>
<dbReference type="GeneID" id="81628684"/>
<proteinExistence type="predicted"/>
<evidence type="ECO:0000256" key="1">
    <source>
        <dbReference type="SAM" id="Coils"/>
    </source>
</evidence>
<dbReference type="AlphaFoldDB" id="A0A9W9WQZ3"/>
<name>A0A9W9WQZ3_9EURO</name>
<accession>A0A9W9WQZ3</accession>
<protein>
    <submittedName>
        <fullName evidence="2">Uncharacterized protein</fullName>
    </submittedName>
</protein>
<dbReference type="RefSeq" id="XP_056786442.1">
    <property type="nucleotide sequence ID" value="XM_056938434.1"/>
</dbReference>
<organism evidence="2 3">
    <name type="scientific">Penicillium diatomitis</name>
    <dbReference type="NCBI Taxonomy" id="2819901"/>
    <lineage>
        <taxon>Eukaryota</taxon>
        <taxon>Fungi</taxon>
        <taxon>Dikarya</taxon>
        <taxon>Ascomycota</taxon>
        <taxon>Pezizomycotina</taxon>
        <taxon>Eurotiomycetes</taxon>
        <taxon>Eurotiomycetidae</taxon>
        <taxon>Eurotiales</taxon>
        <taxon>Aspergillaceae</taxon>
        <taxon>Penicillium</taxon>
    </lineage>
</organism>
<evidence type="ECO:0000313" key="2">
    <source>
        <dbReference type="EMBL" id="KAJ5471896.1"/>
    </source>
</evidence>
<feature type="coiled-coil region" evidence="1">
    <location>
        <begin position="14"/>
        <end position="87"/>
    </location>
</feature>
<reference evidence="2" key="2">
    <citation type="journal article" date="2023" name="IMA Fungus">
        <title>Comparative genomic study of the Penicillium genus elucidates a diverse pangenome and 15 lateral gene transfer events.</title>
        <authorList>
            <person name="Petersen C."/>
            <person name="Sorensen T."/>
            <person name="Nielsen M.R."/>
            <person name="Sondergaard T.E."/>
            <person name="Sorensen J.L."/>
            <person name="Fitzpatrick D.A."/>
            <person name="Frisvad J.C."/>
            <person name="Nielsen K.L."/>
        </authorList>
    </citation>
    <scope>NUCLEOTIDE SEQUENCE</scope>
    <source>
        <strain evidence="2">IBT 30728</strain>
    </source>
</reference>
<dbReference type="EMBL" id="JAPWDQ010000014">
    <property type="protein sequence ID" value="KAJ5471896.1"/>
    <property type="molecule type" value="Genomic_DNA"/>
</dbReference>
<keyword evidence="3" id="KW-1185">Reference proteome</keyword>
<evidence type="ECO:0000313" key="3">
    <source>
        <dbReference type="Proteomes" id="UP001148312"/>
    </source>
</evidence>
<reference evidence="2" key="1">
    <citation type="submission" date="2022-12" db="EMBL/GenBank/DDBJ databases">
        <authorList>
            <person name="Petersen C."/>
        </authorList>
    </citation>
    <scope>NUCLEOTIDE SEQUENCE</scope>
    <source>
        <strain evidence="2">IBT 30728</strain>
    </source>
</reference>
<keyword evidence="1" id="KW-0175">Coiled coil</keyword>
<gene>
    <name evidence="2" type="ORF">N7539_008839</name>
</gene>